<dbReference type="PANTHER" id="PTHR37829:SF3">
    <property type="entry name" value="PROTEIN JAYE-RELATED"/>
    <property type="match status" value="1"/>
</dbReference>
<evidence type="ECO:0000256" key="1">
    <source>
        <dbReference type="ARBA" id="ARBA00038087"/>
    </source>
</evidence>
<evidence type="ECO:0000259" key="2">
    <source>
        <dbReference type="Pfam" id="PF04865"/>
    </source>
</evidence>
<organism evidence="5 6">
    <name type="scientific">Paenibacillus montaniterrae</name>
    <dbReference type="NCBI Taxonomy" id="429341"/>
    <lineage>
        <taxon>Bacteria</taxon>
        <taxon>Bacillati</taxon>
        <taxon>Bacillota</taxon>
        <taxon>Bacilli</taxon>
        <taxon>Bacillales</taxon>
        <taxon>Paenibacillaceae</taxon>
        <taxon>Paenibacillus</taxon>
    </lineage>
</organism>
<dbReference type="InterPro" id="IPR058530">
    <property type="entry name" value="Baseplate_J-like_C"/>
</dbReference>
<feature type="domain" description="Baseplate J-like central" evidence="3">
    <location>
        <begin position="178"/>
        <end position="256"/>
    </location>
</feature>
<evidence type="ECO:0000313" key="6">
    <source>
        <dbReference type="Proteomes" id="UP000683139"/>
    </source>
</evidence>
<sequence length="348" mass="37039">MDELLQQLLDNISDAYDKSAGYIVYDLLKAFAIVMSDYDSEFERLKTLYDVDKLTGALLATYVYQRKGIERNPATHAIGTLLVTGSGTINKGDLFETDSGIQFQATETKVISGSGTVAIAAVLAGEIGNVGANQITQMPVTLSGITSVTNPAPTYDGFAAESDDSLRERYYLAVRTPATSGNVNHYKQWATSVAGVGGVKVYPLSRGDNTVTLVIIDQNKQPASAALVAAVQDYIDPNSEGLGYGQAPIGAFCYVESAVALSINVSVTISKDSNYTDAQVHDLVVRALTDYLKSIAFESNYVSYAAVGNVIYNCEGVLDYSNLKINNTTNNVSIGDKQVAVLGGVTIA</sequence>
<comment type="caution">
    <text evidence="5">The sequence shown here is derived from an EMBL/GenBank/DDBJ whole genome shotgun (WGS) entry which is preliminary data.</text>
</comment>
<evidence type="ECO:0000313" key="5">
    <source>
        <dbReference type="EMBL" id="GIP17757.1"/>
    </source>
</evidence>
<protein>
    <submittedName>
        <fullName evidence="5">Phage-like element PBSX protein XkdT</fullName>
    </submittedName>
</protein>
<keyword evidence="6" id="KW-1185">Reference proteome</keyword>
<evidence type="ECO:0000259" key="3">
    <source>
        <dbReference type="Pfam" id="PF26078"/>
    </source>
</evidence>
<dbReference type="Pfam" id="PF04865">
    <property type="entry name" value="Baseplate_J"/>
    <property type="match status" value="1"/>
</dbReference>
<dbReference type="EMBL" id="BOSE01000006">
    <property type="protein sequence ID" value="GIP17757.1"/>
    <property type="molecule type" value="Genomic_DNA"/>
</dbReference>
<dbReference type="Proteomes" id="UP000683139">
    <property type="component" value="Unassembled WGS sequence"/>
</dbReference>
<accession>A0A919YR52</accession>
<dbReference type="PANTHER" id="PTHR37829">
    <property type="entry name" value="PHAGE-LIKE ELEMENT PBSX PROTEIN XKDT"/>
    <property type="match status" value="1"/>
</dbReference>
<proteinExistence type="inferred from homology"/>
<dbReference type="InterPro" id="IPR006949">
    <property type="entry name" value="Barrel_Baseplate_J-like"/>
</dbReference>
<dbReference type="InterPro" id="IPR052399">
    <property type="entry name" value="Phage_Baseplate_Assmbl_Protein"/>
</dbReference>
<dbReference type="AlphaFoldDB" id="A0A919YR52"/>
<reference evidence="5" key="1">
    <citation type="submission" date="2021-03" db="EMBL/GenBank/DDBJ databases">
        <title>Antimicrobial resistance genes in bacteria isolated from Japanese honey, and their potential for conferring macrolide and lincosamide resistance in the American foulbrood pathogen Paenibacillus larvae.</title>
        <authorList>
            <person name="Okamoto M."/>
            <person name="Kumagai M."/>
            <person name="Kanamori H."/>
            <person name="Takamatsu D."/>
        </authorList>
    </citation>
    <scope>NUCLEOTIDE SEQUENCE</scope>
    <source>
        <strain evidence="5">J40TS1</strain>
    </source>
</reference>
<name>A0A919YR52_9BACL</name>
<dbReference type="InterPro" id="IPR058531">
    <property type="entry name" value="Baseplate_J_M"/>
</dbReference>
<feature type="domain" description="Baseplate protein J-like barrel" evidence="2">
    <location>
        <begin position="81"/>
        <end position="157"/>
    </location>
</feature>
<evidence type="ECO:0000259" key="4">
    <source>
        <dbReference type="Pfam" id="PF26079"/>
    </source>
</evidence>
<dbReference type="Pfam" id="PF26079">
    <property type="entry name" value="Baseplate_J_C"/>
    <property type="match status" value="1"/>
</dbReference>
<gene>
    <name evidence="5" type="primary">xkdT</name>
    <name evidence="5" type="ORF">J40TS1_33990</name>
</gene>
<dbReference type="Pfam" id="PF26078">
    <property type="entry name" value="Baseplate_J_M"/>
    <property type="match status" value="1"/>
</dbReference>
<dbReference type="RefSeq" id="WP_213517403.1">
    <property type="nucleotide sequence ID" value="NZ_BOSE01000006.1"/>
</dbReference>
<feature type="domain" description="Baseplate J-like C-terminal" evidence="4">
    <location>
        <begin position="263"/>
        <end position="347"/>
    </location>
</feature>
<comment type="similarity">
    <text evidence="1">Belongs to the Mu gp47/PBSX XkdT family.</text>
</comment>